<dbReference type="NCBIfam" id="TIGR00254">
    <property type="entry name" value="GGDEF"/>
    <property type="match status" value="1"/>
</dbReference>
<keyword evidence="1" id="KW-1133">Transmembrane helix</keyword>
<dbReference type="InterPro" id="IPR003607">
    <property type="entry name" value="HD/PDEase_dom"/>
</dbReference>
<evidence type="ECO:0000256" key="1">
    <source>
        <dbReference type="SAM" id="Phobius"/>
    </source>
</evidence>
<dbReference type="PROSITE" id="PS51832">
    <property type="entry name" value="HD_GYP"/>
    <property type="match status" value="1"/>
</dbReference>
<feature type="transmembrane region" description="Helical" evidence="1">
    <location>
        <begin position="208"/>
        <end position="229"/>
    </location>
</feature>
<feature type="domain" description="GGDEF" evidence="2">
    <location>
        <begin position="273"/>
        <end position="409"/>
    </location>
</feature>
<name>A0A222WS56_9BACL</name>
<feature type="transmembrane region" description="Helical" evidence="1">
    <location>
        <begin position="148"/>
        <end position="172"/>
    </location>
</feature>
<dbReference type="InterPro" id="IPR043128">
    <property type="entry name" value="Rev_trsase/Diguanyl_cyclase"/>
</dbReference>
<dbReference type="OrthoDB" id="9759601at2"/>
<dbReference type="RefSeq" id="WP_094156557.1">
    <property type="nucleotide sequence ID" value="NZ_CP020028.1"/>
</dbReference>
<reference evidence="4 5" key="1">
    <citation type="submission" date="2017-03" db="EMBL/GenBank/DDBJ databases">
        <title>Complete genome sequence of Paenibacillus Kribbensis producing bioflocculants.</title>
        <authorList>
            <person name="Lee H.-G."/>
            <person name="Oh H.-M."/>
        </authorList>
    </citation>
    <scope>NUCLEOTIDE SEQUENCE [LARGE SCALE GENOMIC DNA]</scope>
    <source>
        <strain evidence="4 5">AM49</strain>
    </source>
</reference>
<organism evidence="4 5">
    <name type="scientific">Paenibacillus kribbensis</name>
    <dbReference type="NCBI Taxonomy" id="172713"/>
    <lineage>
        <taxon>Bacteria</taxon>
        <taxon>Bacillati</taxon>
        <taxon>Bacillota</taxon>
        <taxon>Bacilli</taxon>
        <taxon>Bacillales</taxon>
        <taxon>Paenibacillaceae</taxon>
        <taxon>Paenibacillus</taxon>
    </lineage>
</organism>
<dbReference type="CDD" id="cd00077">
    <property type="entry name" value="HDc"/>
    <property type="match status" value="1"/>
</dbReference>
<dbReference type="GO" id="GO:0016787">
    <property type="term" value="F:hydrolase activity"/>
    <property type="evidence" value="ECO:0007669"/>
    <property type="project" value="UniProtKB-KW"/>
</dbReference>
<dbReference type="CDD" id="cd01949">
    <property type="entry name" value="GGDEF"/>
    <property type="match status" value="1"/>
</dbReference>
<proteinExistence type="predicted"/>
<evidence type="ECO:0000313" key="4">
    <source>
        <dbReference type="EMBL" id="ASR49357.1"/>
    </source>
</evidence>
<keyword evidence="5" id="KW-1185">Reference proteome</keyword>
<dbReference type="FunFam" id="3.30.70.270:FF:000001">
    <property type="entry name" value="Diguanylate cyclase domain protein"/>
    <property type="match status" value="1"/>
</dbReference>
<dbReference type="InterPro" id="IPR037522">
    <property type="entry name" value="HD_GYP_dom"/>
</dbReference>
<dbReference type="PANTHER" id="PTHR43155">
    <property type="entry name" value="CYCLIC DI-GMP PHOSPHODIESTERASE PA4108-RELATED"/>
    <property type="match status" value="1"/>
</dbReference>
<feature type="transmembrane region" description="Helical" evidence="1">
    <location>
        <begin position="84"/>
        <end position="105"/>
    </location>
</feature>
<protein>
    <submittedName>
        <fullName evidence="4">HD family phosphohydrolase</fullName>
    </submittedName>
</protein>
<dbReference type="PANTHER" id="PTHR43155:SF2">
    <property type="entry name" value="CYCLIC DI-GMP PHOSPHODIESTERASE PA4108"/>
    <property type="match status" value="1"/>
</dbReference>
<feature type="transmembrane region" description="Helical" evidence="1">
    <location>
        <begin position="12"/>
        <end position="34"/>
    </location>
</feature>
<dbReference type="Gene3D" id="3.30.70.270">
    <property type="match status" value="1"/>
</dbReference>
<feature type="transmembrane region" description="Helical" evidence="1">
    <location>
        <begin position="117"/>
        <end position="136"/>
    </location>
</feature>
<keyword evidence="4" id="KW-0378">Hydrolase</keyword>
<dbReference type="SMART" id="SM00471">
    <property type="entry name" value="HDc"/>
    <property type="match status" value="1"/>
</dbReference>
<feature type="transmembrane region" description="Helical" evidence="1">
    <location>
        <begin position="184"/>
        <end position="202"/>
    </location>
</feature>
<feature type="transmembrane region" description="Helical" evidence="1">
    <location>
        <begin position="46"/>
        <end position="64"/>
    </location>
</feature>
<evidence type="ECO:0000313" key="5">
    <source>
        <dbReference type="Proteomes" id="UP000214666"/>
    </source>
</evidence>
<gene>
    <name evidence="4" type="ORF">B4V02_22940</name>
</gene>
<dbReference type="AlphaFoldDB" id="A0A222WS56"/>
<sequence length="616" mass="70659">MMSILKKLQERVTATGIYVFLICTAGVIVLLYTNHWSFLHYSTTEWVTIYSLLGAVLILEHFTFQLPPASNKQSMDSSVYLASIFVHGIEIAILVLLFNAVIAAFRHKELSWWKHTVNFSIYALSIFLSSIVFDLSGGTQGTLNAEHFTSYLLALICYFAVNTITLGLFFYIAYKGSFNELKQAFVAESLLVYLCTLILSLVLTTLMYYNGILGLLLVLGLSMLLSHAFKQMFTMYREIEEKANMDRRTGLYNHSYFENILEAELDISRSQNIPLSLALIDIDDFKKYNDHFGHLKGDQLLGFLGDFLKKETSGTRITVSRYGGEEFTLLMPDHTAEQAYEIVNAIRKRLNDSRYEGVEIFPHGCLSFSAGIAQSRIDIYDKSQLVDLADKALYYAKKQGKNIVHTHGSLNEVEREVDLGQDIRDIEQQLNLFLYKDINTFKHSKRVFRYAADMSEMLQLSPEDKRRFALGALIHDIGKLEIPWNILNKKEKLSCEEWQMVKAHVTWGKRIIEANERFIDLVPFVELHHERFDGGGYPFGFKGEQIPRLCRMLTIIDSFDAMTTERPYQPTKTFEEAIEELRACSGSQFDPELTAIFIHYIQHKQPAFMDSMETGH</sequence>
<dbReference type="SUPFAM" id="SSF109604">
    <property type="entry name" value="HD-domain/PDEase-like"/>
    <property type="match status" value="1"/>
</dbReference>
<dbReference type="KEGG" id="pkb:B4V02_22940"/>
<dbReference type="SUPFAM" id="SSF55073">
    <property type="entry name" value="Nucleotide cyclase"/>
    <property type="match status" value="1"/>
</dbReference>
<dbReference type="InterPro" id="IPR029787">
    <property type="entry name" value="Nucleotide_cyclase"/>
</dbReference>
<dbReference type="Pfam" id="PF00990">
    <property type="entry name" value="GGDEF"/>
    <property type="match status" value="1"/>
</dbReference>
<dbReference type="PROSITE" id="PS50887">
    <property type="entry name" value="GGDEF"/>
    <property type="match status" value="1"/>
</dbReference>
<evidence type="ECO:0000259" key="3">
    <source>
        <dbReference type="PROSITE" id="PS51832"/>
    </source>
</evidence>
<keyword evidence="1" id="KW-0812">Transmembrane</keyword>
<dbReference type="InterPro" id="IPR000160">
    <property type="entry name" value="GGDEF_dom"/>
</dbReference>
<dbReference type="Gene3D" id="1.10.3210.10">
    <property type="entry name" value="Hypothetical protein af1432"/>
    <property type="match status" value="1"/>
</dbReference>
<evidence type="ECO:0000259" key="2">
    <source>
        <dbReference type="PROSITE" id="PS50887"/>
    </source>
</evidence>
<dbReference type="Pfam" id="PF13487">
    <property type="entry name" value="HD_5"/>
    <property type="match status" value="1"/>
</dbReference>
<dbReference type="Proteomes" id="UP000214666">
    <property type="component" value="Chromosome"/>
</dbReference>
<keyword evidence="1" id="KW-0472">Membrane</keyword>
<dbReference type="STRING" id="172713.GCA_001705305_00263"/>
<dbReference type="SMART" id="SM00267">
    <property type="entry name" value="GGDEF"/>
    <property type="match status" value="1"/>
</dbReference>
<accession>A0A222WS56</accession>
<feature type="domain" description="HD-GYP" evidence="3">
    <location>
        <begin position="418"/>
        <end position="613"/>
    </location>
</feature>
<dbReference type="EMBL" id="CP020028">
    <property type="protein sequence ID" value="ASR49357.1"/>
    <property type="molecule type" value="Genomic_DNA"/>
</dbReference>